<dbReference type="PANTHER" id="PTHR32347:SF29">
    <property type="entry name" value="UPF0194 MEMBRANE PROTEIN YBHG"/>
    <property type="match status" value="1"/>
</dbReference>
<dbReference type="EMBL" id="JACYFU010000005">
    <property type="protein sequence ID" value="MBD8067167.1"/>
    <property type="molecule type" value="Genomic_DNA"/>
</dbReference>
<keyword evidence="2" id="KW-0175">Coiled coil</keyword>
<organism evidence="3 4">
    <name type="scientific">Devosia oryzisoli</name>
    <dbReference type="NCBI Taxonomy" id="2774138"/>
    <lineage>
        <taxon>Bacteria</taxon>
        <taxon>Pseudomonadati</taxon>
        <taxon>Pseudomonadota</taxon>
        <taxon>Alphaproteobacteria</taxon>
        <taxon>Hyphomicrobiales</taxon>
        <taxon>Devosiaceae</taxon>
        <taxon>Devosia</taxon>
    </lineage>
</organism>
<name>A0A927FXN3_9HYPH</name>
<dbReference type="Proteomes" id="UP000654108">
    <property type="component" value="Unassembled WGS sequence"/>
</dbReference>
<dbReference type="PANTHER" id="PTHR32347">
    <property type="entry name" value="EFFLUX SYSTEM COMPONENT YKNX-RELATED"/>
    <property type="match status" value="1"/>
</dbReference>
<dbReference type="InterPro" id="IPR050465">
    <property type="entry name" value="UPF0194_transport"/>
</dbReference>
<evidence type="ECO:0000313" key="3">
    <source>
        <dbReference type="EMBL" id="MBD8067167.1"/>
    </source>
</evidence>
<dbReference type="AlphaFoldDB" id="A0A927FXN3"/>
<dbReference type="Gene3D" id="2.40.50.100">
    <property type="match status" value="1"/>
</dbReference>
<evidence type="ECO:0000256" key="1">
    <source>
        <dbReference type="ARBA" id="ARBA00004196"/>
    </source>
</evidence>
<gene>
    <name evidence="3" type="ORF">IC608_16980</name>
</gene>
<evidence type="ECO:0000256" key="2">
    <source>
        <dbReference type="ARBA" id="ARBA00023054"/>
    </source>
</evidence>
<reference evidence="3" key="1">
    <citation type="submission" date="2020-09" db="EMBL/GenBank/DDBJ databases">
        <title>Genome seq and assembly of Devosia sp.</title>
        <authorList>
            <person name="Chhetri G."/>
        </authorList>
    </citation>
    <scope>NUCLEOTIDE SEQUENCE</scope>
    <source>
        <strain evidence="3">PTR5</strain>
    </source>
</reference>
<comment type="caution">
    <text evidence="3">The sequence shown here is derived from an EMBL/GenBank/DDBJ whole genome shotgun (WGS) entry which is preliminary data.</text>
</comment>
<dbReference type="GO" id="GO:0030313">
    <property type="term" value="C:cell envelope"/>
    <property type="evidence" value="ECO:0007669"/>
    <property type="project" value="UniProtKB-SubCell"/>
</dbReference>
<dbReference type="RefSeq" id="WP_191777966.1">
    <property type="nucleotide sequence ID" value="NZ_JACYFU010000005.1"/>
</dbReference>
<sequence length="270" mass="27727">MKYALRIFGLLAVVFALYVVVGEQLVGSSGDAYVNTRLAVIRSPSDGTVQLSLGEVGSRVEANEALGSITPKPDDGLALLGPQQERAIYSADLETGGAASGAESRPLLQGRIAALDQLIEDREAQRLASASTGLRAPAGGIVWSISSYSGQPVAAGDTLATIADCSTSFIHASVDQGLYNRLSVGDAAQFRFHDGIALDVTVALLAGTGPRALLETLAINPSGRLLEGYSVFLAAPGLVEAGCPLGRTGRVVFSAGPLSGIGEWFSGIGL</sequence>
<keyword evidence="4" id="KW-1185">Reference proteome</keyword>
<comment type="subcellular location">
    <subcellularLocation>
        <location evidence="1">Cell envelope</location>
    </subcellularLocation>
</comment>
<accession>A0A927FXN3</accession>
<evidence type="ECO:0000313" key="4">
    <source>
        <dbReference type="Proteomes" id="UP000654108"/>
    </source>
</evidence>
<proteinExistence type="predicted"/>
<protein>
    <submittedName>
        <fullName evidence="3">HlyD family efflux transporter periplasmic adaptor subunit</fullName>
    </submittedName>
</protein>